<feature type="compositionally biased region" description="Polar residues" evidence="1">
    <location>
        <begin position="1"/>
        <end position="11"/>
    </location>
</feature>
<dbReference type="Proteomes" id="UP001151760">
    <property type="component" value="Unassembled WGS sequence"/>
</dbReference>
<evidence type="ECO:0000313" key="2">
    <source>
        <dbReference type="EMBL" id="GJS89628.1"/>
    </source>
</evidence>
<proteinExistence type="predicted"/>
<protein>
    <submittedName>
        <fullName evidence="2">Uncharacterized protein</fullName>
    </submittedName>
</protein>
<feature type="compositionally biased region" description="Acidic residues" evidence="1">
    <location>
        <begin position="279"/>
        <end position="296"/>
    </location>
</feature>
<dbReference type="EMBL" id="BQNB010011364">
    <property type="protein sequence ID" value="GJS89628.1"/>
    <property type="molecule type" value="Genomic_DNA"/>
</dbReference>
<feature type="compositionally biased region" description="Basic and acidic residues" evidence="1">
    <location>
        <begin position="23"/>
        <end position="32"/>
    </location>
</feature>
<feature type="region of interest" description="Disordered" evidence="1">
    <location>
        <begin position="1"/>
        <end position="44"/>
    </location>
</feature>
<comment type="caution">
    <text evidence="2">The sequence shown here is derived from an EMBL/GenBank/DDBJ whole genome shotgun (WGS) entry which is preliminary data.</text>
</comment>
<organism evidence="2 3">
    <name type="scientific">Tanacetum coccineum</name>
    <dbReference type="NCBI Taxonomy" id="301880"/>
    <lineage>
        <taxon>Eukaryota</taxon>
        <taxon>Viridiplantae</taxon>
        <taxon>Streptophyta</taxon>
        <taxon>Embryophyta</taxon>
        <taxon>Tracheophyta</taxon>
        <taxon>Spermatophyta</taxon>
        <taxon>Magnoliopsida</taxon>
        <taxon>eudicotyledons</taxon>
        <taxon>Gunneridae</taxon>
        <taxon>Pentapetalae</taxon>
        <taxon>asterids</taxon>
        <taxon>campanulids</taxon>
        <taxon>Asterales</taxon>
        <taxon>Asteraceae</taxon>
        <taxon>Asteroideae</taxon>
        <taxon>Anthemideae</taxon>
        <taxon>Anthemidinae</taxon>
        <taxon>Tanacetum</taxon>
    </lineage>
</organism>
<gene>
    <name evidence="2" type="ORF">Tco_0772264</name>
</gene>
<keyword evidence="3" id="KW-1185">Reference proteome</keyword>
<reference evidence="2" key="1">
    <citation type="journal article" date="2022" name="Int. J. Mol. Sci.">
        <title>Draft Genome of Tanacetum Coccineum: Genomic Comparison of Closely Related Tanacetum-Family Plants.</title>
        <authorList>
            <person name="Yamashiro T."/>
            <person name="Shiraishi A."/>
            <person name="Nakayama K."/>
            <person name="Satake H."/>
        </authorList>
    </citation>
    <scope>NUCLEOTIDE SEQUENCE</scope>
</reference>
<accession>A0ABQ4ZL65</accession>
<feature type="region of interest" description="Disordered" evidence="1">
    <location>
        <begin position="270"/>
        <end position="296"/>
    </location>
</feature>
<sequence>MNVGVSQNNAGMVNLRHQNVKQKTRENKEQRKVNARGSQNNEGMENLHHHNLKIKVGENQFVVVYMIYVIQMHISDHSMKSKNPSRIWYYGSVPGKDVFERLDSRNPSTTITRKESRALSANRKSRFNQRKLVFEIDDCAGRIVVDDSQTFITKGGCVVREGAVFDGRTWKKQLDLLKEDIISKTTILNQHSLARAMKTQLATHHRTRQYILHKHYQKYPTKDEATTHLPNGVKVAEWVLLCDSIRMDLNSEKEKSKLLEKDHLELKENHLKLQKEHEDYDTEDYEDYDEAQDDGM</sequence>
<evidence type="ECO:0000256" key="1">
    <source>
        <dbReference type="SAM" id="MobiDB-lite"/>
    </source>
</evidence>
<reference evidence="2" key="2">
    <citation type="submission" date="2022-01" db="EMBL/GenBank/DDBJ databases">
        <authorList>
            <person name="Yamashiro T."/>
            <person name="Shiraishi A."/>
            <person name="Satake H."/>
            <person name="Nakayama K."/>
        </authorList>
    </citation>
    <scope>NUCLEOTIDE SEQUENCE</scope>
</reference>
<name>A0ABQ4ZL65_9ASTR</name>
<evidence type="ECO:0000313" key="3">
    <source>
        <dbReference type="Proteomes" id="UP001151760"/>
    </source>
</evidence>